<keyword evidence="1" id="KW-1133">Transmembrane helix</keyword>
<gene>
    <name evidence="2" type="ORF">HDA32_000447</name>
</gene>
<dbReference type="SUPFAM" id="SSF103481">
    <property type="entry name" value="Multidrug resistance efflux transporter EmrE"/>
    <property type="match status" value="1"/>
</dbReference>
<proteinExistence type="predicted"/>
<feature type="transmembrane region" description="Helical" evidence="1">
    <location>
        <begin position="74"/>
        <end position="93"/>
    </location>
</feature>
<sequence length="304" mass="30434">MTWAIVVAIAGALAVATGAALQERTARTAPSIGINQLRLLGHLVRSPRWLLGTALTFSGVGAHMWALSQAPLTVVQPIGVSGLLFAVMLAAFLRKRRLTRAQIGGCLAVTAGLAALLTVLPDHPGDPALSRSALVCMPVVCAVIMLGCLALARCVGDAARACALALAGGVGFGVTSALARIIGVAALQDPAALLRPLTLVALALGLSGALLVQNAYRTDHFALAYATLLISDPLAAAAIGVAVFAEPLPADPAAAAVVVLAAFAGALGVVTLARSSGPKAAPARSGVGRGPVAGSSISERAFRF</sequence>
<name>A0A852TPX2_9ACTN</name>
<dbReference type="AlphaFoldDB" id="A0A852TPX2"/>
<feature type="transmembrane region" description="Helical" evidence="1">
    <location>
        <begin position="100"/>
        <end position="120"/>
    </location>
</feature>
<protein>
    <submittedName>
        <fullName evidence="2">Drug/metabolite transporter (DMT)-like permease</fullName>
    </submittedName>
</protein>
<feature type="transmembrane region" description="Helical" evidence="1">
    <location>
        <begin position="164"/>
        <end position="187"/>
    </location>
</feature>
<dbReference type="EMBL" id="JACCCC010000001">
    <property type="protein sequence ID" value="NYE45327.1"/>
    <property type="molecule type" value="Genomic_DNA"/>
</dbReference>
<keyword evidence="1" id="KW-0812">Transmembrane</keyword>
<feature type="transmembrane region" description="Helical" evidence="1">
    <location>
        <begin position="193"/>
        <end position="212"/>
    </location>
</feature>
<dbReference type="RefSeq" id="WP_179641567.1">
    <property type="nucleotide sequence ID" value="NZ_BAAAYY010000011.1"/>
</dbReference>
<evidence type="ECO:0000313" key="2">
    <source>
        <dbReference type="EMBL" id="NYE45327.1"/>
    </source>
</evidence>
<feature type="transmembrane region" description="Helical" evidence="1">
    <location>
        <begin position="224"/>
        <end position="247"/>
    </location>
</feature>
<keyword evidence="3" id="KW-1185">Reference proteome</keyword>
<evidence type="ECO:0000313" key="3">
    <source>
        <dbReference type="Proteomes" id="UP000589036"/>
    </source>
</evidence>
<dbReference type="InterPro" id="IPR037185">
    <property type="entry name" value="EmrE-like"/>
</dbReference>
<dbReference type="PANTHER" id="PTHR40761">
    <property type="entry name" value="CONSERVED INTEGRAL MEMBRANE ALANINE VALINE AND LEUCINE RICH PROTEIN-RELATED"/>
    <property type="match status" value="1"/>
</dbReference>
<reference evidence="2 3" key="1">
    <citation type="submission" date="2020-07" db="EMBL/GenBank/DDBJ databases">
        <title>Sequencing the genomes of 1000 actinobacteria strains.</title>
        <authorList>
            <person name="Klenk H.-P."/>
        </authorList>
    </citation>
    <scope>NUCLEOTIDE SEQUENCE [LARGE SCALE GENOMIC DNA]</scope>
    <source>
        <strain evidence="2 3">CXB654</strain>
    </source>
</reference>
<dbReference type="PANTHER" id="PTHR40761:SF1">
    <property type="entry name" value="CONSERVED INTEGRAL MEMBRANE ALANINE VALINE AND LEUCINE RICH PROTEIN-RELATED"/>
    <property type="match status" value="1"/>
</dbReference>
<dbReference type="Proteomes" id="UP000589036">
    <property type="component" value="Unassembled WGS sequence"/>
</dbReference>
<dbReference type="NCBIfam" id="NF038012">
    <property type="entry name" value="DMT_1"/>
    <property type="match status" value="1"/>
</dbReference>
<feature type="transmembrane region" description="Helical" evidence="1">
    <location>
        <begin position="132"/>
        <end position="152"/>
    </location>
</feature>
<organism evidence="2 3">
    <name type="scientific">Spinactinospora alkalitolerans</name>
    <dbReference type="NCBI Taxonomy" id="687207"/>
    <lineage>
        <taxon>Bacteria</taxon>
        <taxon>Bacillati</taxon>
        <taxon>Actinomycetota</taxon>
        <taxon>Actinomycetes</taxon>
        <taxon>Streptosporangiales</taxon>
        <taxon>Nocardiopsidaceae</taxon>
        <taxon>Spinactinospora</taxon>
    </lineage>
</organism>
<comment type="caution">
    <text evidence="2">The sequence shown here is derived from an EMBL/GenBank/DDBJ whole genome shotgun (WGS) entry which is preliminary data.</text>
</comment>
<accession>A0A852TPX2</accession>
<feature type="transmembrane region" description="Helical" evidence="1">
    <location>
        <begin position="253"/>
        <end position="273"/>
    </location>
</feature>
<keyword evidence="1" id="KW-0472">Membrane</keyword>
<evidence type="ECO:0000256" key="1">
    <source>
        <dbReference type="SAM" id="Phobius"/>
    </source>
</evidence>